<dbReference type="NCBIfam" id="TIGR00055">
    <property type="entry name" value="uppS"/>
    <property type="match status" value="1"/>
</dbReference>
<evidence type="ECO:0000256" key="1">
    <source>
        <dbReference type="ARBA" id="ARBA00022679"/>
    </source>
</evidence>
<dbReference type="GO" id="GO:0005829">
    <property type="term" value="C:cytosol"/>
    <property type="evidence" value="ECO:0007669"/>
    <property type="project" value="TreeGrafter"/>
</dbReference>
<dbReference type="GO" id="GO:0000287">
    <property type="term" value="F:magnesium ion binding"/>
    <property type="evidence" value="ECO:0007669"/>
    <property type="project" value="UniProtKB-UniRule"/>
</dbReference>
<dbReference type="GO" id="GO:0008834">
    <property type="term" value="F:ditrans,polycis-undecaprenyl-diphosphate synthase [(2E,6E)-farnesyl-diphosphate specific] activity"/>
    <property type="evidence" value="ECO:0007669"/>
    <property type="project" value="TreeGrafter"/>
</dbReference>
<dbReference type="FunFam" id="3.40.1180.10:FF:000001">
    <property type="entry name" value="(2E,6E)-farnesyl-diphosphate-specific ditrans,polycis-undecaprenyl-diphosphate synthase"/>
    <property type="match status" value="1"/>
</dbReference>
<dbReference type="HOGENOM" id="CLU_038505_1_1_7"/>
<feature type="binding site" evidence="2">
    <location>
        <position position="176"/>
    </location>
    <ligand>
        <name>substrate</name>
    </ligand>
</feature>
<feature type="binding site" evidence="2">
    <location>
        <begin position="13"/>
        <end position="16"/>
    </location>
    <ligand>
        <name>substrate</name>
    </ligand>
</feature>
<name>D3UJB1_HELM1</name>
<gene>
    <name evidence="3" type="primary">uppS</name>
    <name evidence="3" type="ordered locus">HMU13320</name>
</gene>
<dbReference type="InterPro" id="IPR001441">
    <property type="entry name" value="UPP_synth-like"/>
</dbReference>
<evidence type="ECO:0000313" key="4">
    <source>
        <dbReference type="Proteomes" id="UP000001522"/>
    </source>
</evidence>
<dbReference type="CDD" id="cd00475">
    <property type="entry name" value="Cis_IPPS"/>
    <property type="match status" value="1"/>
</dbReference>
<comment type="similarity">
    <text evidence="2">Belongs to the UPP synthase family.</text>
</comment>
<accession>D3UJB1</accession>
<dbReference type="Proteomes" id="UP000001522">
    <property type="component" value="Chromosome"/>
</dbReference>
<comment type="subunit">
    <text evidence="2">Homodimer.</text>
</comment>
<comment type="function">
    <text evidence="2">Catalyzes the condensation of isopentenyl diphosphate (IPP) with allylic pyrophosphates generating different type of terpenoids.</text>
</comment>
<evidence type="ECO:0000256" key="2">
    <source>
        <dbReference type="HAMAP-Rule" id="MF_01139"/>
    </source>
</evidence>
<comment type="cofactor">
    <cofactor evidence="2">
        <name>Mg(2+)</name>
        <dbReference type="ChEBI" id="CHEBI:18420"/>
    </cofactor>
    <text evidence="2">Binds 2 magnesium ions per subunit.</text>
</comment>
<dbReference type="InterPro" id="IPR036424">
    <property type="entry name" value="UPP_synth-like_sf"/>
</dbReference>
<feature type="active site" evidence="2">
    <location>
        <position position="12"/>
    </location>
</feature>
<dbReference type="AlphaFoldDB" id="D3UJB1"/>
<dbReference type="SUPFAM" id="SSF64005">
    <property type="entry name" value="Undecaprenyl diphosphate synthase"/>
    <property type="match status" value="1"/>
</dbReference>
<proteinExistence type="inferred from homology"/>
<dbReference type="EMBL" id="FN555004">
    <property type="protein sequence ID" value="CBG40586.1"/>
    <property type="molecule type" value="Genomic_DNA"/>
</dbReference>
<feature type="binding site" evidence="2">
    <location>
        <position position="61"/>
    </location>
    <ligand>
        <name>substrate</name>
    </ligand>
</feature>
<sequence>MNSLCHLAIIMDGNGRWAKERKKPRKEGHKAGTNVVREITTWCAKNAITYLTLYAFSTENWKRPKTEVRYLMKLLAQYLEKEKQTYLDHDICFKAIGNIEAFDLSLKEKIYELQSLTQNNKSLTQILALNYGSRDEITRALKDLLLSPPQNLENLEEELNARLDTRGIPDVDLLIRTGGEQRISNFLLWQISYAELFFTPTYWPEFSTRELEQIIASYRQKNRRFGGL</sequence>
<protein>
    <recommendedName>
        <fullName evidence="2">Isoprenyl transferase</fullName>
        <ecNumber evidence="2">2.5.1.-</ecNumber>
    </recommendedName>
</protein>
<dbReference type="GO" id="GO:0016094">
    <property type="term" value="P:polyprenol biosynthetic process"/>
    <property type="evidence" value="ECO:0007669"/>
    <property type="project" value="TreeGrafter"/>
</dbReference>
<dbReference type="eggNOG" id="COG0020">
    <property type="taxonomic scope" value="Bacteria"/>
</dbReference>
<feature type="binding site" evidence="2">
    <location>
        <position position="17"/>
    </location>
    <ligand>
        <name>substrate</name>
    </ligand>
</feature>
<feature type="binding site" evidence="2">
    <location>
        <begin position="182"/>
        <end position="184"/>
    </location>
    <ligand>
        <name>substrate</name>
    </ligand>
</feature>
<reference evidence="3 4" key="1">
    <citation type="journal article" date="2010" name="BMC Genomics">
        <title>Comparative genomics and proteomics of Helicobacter mustelae, an ulcerogenic and carcinogenic gastric pathogen.</title>
        <authorList>
            <person name="O'Toole P.W."/>
            <person name="Snelling W.J."/>
            <person name="Canchaya C."/>
            <person name="Forde B.M."/>
            <person name="Hardie K.R."/>
            <person name="Josenhans C."/>
            <person name="Graham R.L.J."/>
            <person name="McMullan G."/>
            <person name="Parkhill J."/>
            <person name="Belda E."/>
            <person name="Bentley S.D."/>
        </authorList>
    </citation>
    <scope>NUCLEOTIDE SEQUENCE [LARGE SCALE GENOMIC DNA]</scope>
    <source>
        <strain evidence="4">ATCC 43772 / LMG 18044 / NCTC 12198 / 12198</strain>
    </source>
</reference>
<dbReference type="PANTHER" id="PTHR10291">
    <property type="entry name" value="DEHYDRODOLICHYL DIPHOSPHATE SYNTHASE FAMILY MEMBER"/>
    <property type="match status" value="1"/>
</dbReference>
<dbReference type="PROSITE" id="PS01066">
    <property type="entry name" value="UPP_SYNTHASE"/>
    <property type="match status" value="1"/>
</dbReference>
<feature type="binding site" evidence="2">
    <location>
        <position position="29"/>
    </location>
    <ligand>
        <name>substrate</name>
    </ligand>
</feature>
<feature type="binding site" evidence="2">
    <location>
        <position position="12"/>
    </location>
    <ligand>
        <name>Mg(2+)</name>
        <dbReference type="ChEBI" id="CHEBI:18420"/>
    </ligand>
</feature>
<feature type="binding site" evidence="2">
    <location>
        <position position="63"/>
    </location>
    <ligand>
        <name>substrate</name>
    </ligand>
</feature>
<dbReference type="PANTHER" id="PTHR10291:SF0">
    <property type="entry name" value="DEHYDRODOLICHYL DIPHOSPHATE SYNTHASE 2"/>
    <property type="match status" value="1"/>
</dbReference>
<dbReference type="RefSeq" id="WP_013023653.1">
    <property type="nucleotide sequence ID" value="NC_013949.1"/>
</dbReference>
<dbReference type="Pfam" id="PF01255">
    <property type="entry name" value="Prenyltransf"/>
    <property type="match status" value="1"/>
</dbReference>
<feature type="binding site" evidence="2">
    <location>
        <position position="195"/>
    </location>
    <ligand>
        <name>Mg(2+)</name>
        <dbReference type="ChEBI" id="CHEBI:18420"/>
    </ligand>
</feature>
<keyword evidence="1 2" id="KW-0808">Transferase</keyword>
<feature type="active site" description="Proton acceptor" evidence="2">
    <location>
        <position position="60"/>
    </location>
</feature>
<dbReference type="HAMAP" id="MF_01139">
    <property type="entry name" value="ISPT"/>
    <property type="match status" value="1"/>
</dbReference>
<keyword evidence="4" id="KW-1185">Reference proteome</keyword>
<keyword evidence="2" id="KW-0479">Metal-binding</keyword>
<feature type="binding site" evidence="2">
    <location>
        <position position="25"/>
    </location>
    <ligand>
        <name>substrate</name>
    </ligand>
</feature>
<dbReference type="STRING" id="679897.HMU13320"/>
<dbReference type="EC" id="2.5.1.-" evidence="2"/>
<organism evidence="3 4">
    <name type="scientific">Helicobacter mustelae (strain ATCC 43772 / CCUG 25715 / CIP 103759 / LMG 18044 / NCTC 12198 / R85-136P)</name>
    <name type="common">Campylobacter mustelae</name>
    <dbReference type="NCBI Taxonomy" id="679897"/>
    <lineage>
        <taxon>Bacteria</taxon>
        <taxon>Pseudomonadati</taxon>
        <taxon>Campylobacterota</taxon>
        <taxon>Epsilonproteobacteria</taxon>
        <taxon>Campylobacterales</taxon>
        <taxon>Helicobacteraceae</taxon>
        <taxon>Helicobacter</taxon>
    </lineage>
</organism>
<evidence type="ECO:0000313" key="3">
    <source>
        <dbReference type="EMBL" id="CBG40586.1"/>
    </source>
</evidence>
<dbReference type="Gene3D" id="3.40.1180.10">
    <property type="entry name" value="Decaprenyl diphosphate synthase-like"/>
    <property type="match status" value="1"/>
</dbReference>
<dbReference type="InterPro" id="IPR018520">
    <property type="entry name" value="UPP_synth-like_CS"/>
</dbReference>
<feature type="binding site" evidence="2">
    <location>
        <begin position="57"/>
        <end position="59"/>
    </location>
    <ligand>
        <name>substrate</name>
    </ligand>
</feature>
<keyword evidence="2" id="KW-0460">Magnesium</keyword>
<dbReference type="NCBIfam" id="NF011407">
    <property type="entry name" value="PRK14833.1"/>
    <property type="match status" value="1"/>
</dbReference>
<dbReference type="KEGG" id="hms:HMU13320"/>